<proteinExistence type="predicted"/>
<comment type="caution">
    <text evidence="1">The sequence shown here is derived from an EMBL/GenBank/DDBJ whole genome shotgun (WGS) entry which is preliminary data.</text>
</comment>
<dbReference type="Pfam" id="PF14054">
    <property type="entry name" value="DUF4249"/>
    <property type="match status" value="1"/>
</dbReference>
<dbReference type="Proteomes" id="UP000622017">
    <property type="component" value="Unassembled WGS sequence"/>
</dbReference>
<protein>
    <submittedName>
        <fullName evidence="1">DUF4249 domain-containing protein</fullName>
    </submittedName>
</protein>
<dbReference type="EMBL" id="JACSCY010000002">
    <property type="protein sequence ID" value="MBC6609902.1"/>
    <property type="molecule type" value="Genomic_DNA"/>
</dbReference>
<evidence type="ECO:0000313" key="2">
    <source>
        <dbReference type="Proteomes" id="UP000622017"/>
    </source>
</evidence>
<dbReference type="InterPro" id="IPR025345">
    <property type="entry name" value="DUF4249"/>
</dbReference>
<name>A0ABR7MFP9_9BACT</name>
<evidence type="ECO:0000313" key="1">
    <source>
        <dbReference type="EMBL" id="MBC6609902.1"/>
    </source>
</evidence>
<gene>
    <name evidence="1" type="ORF">H8B15_03145</name>
</gene>
<accession>A0ABR7MFP9</accession>
<organism evidence="1 2">
    <name type="scientific">Hymenobacter citatus</name>
    <dbReference type="NCBI Taxonomy" id="2763506"/>
    <lineage>
        <taxon>Bacteria</taxon>
        <taxon>Pseudomonadati</taxon>
        <taxon>Bacteroidota</taxon>
        <taxon>Cytophagia</taxon>
        <taxon>Cytophagales</taxon>
        <taxon>Hymenobacteraceae</taxon>
        <taxon>Hymenobacter</taxon>
    </lineage>
</organism>
<sequence length="371" mass="42100">MLLLASCVETFDPEVAARQTTLLVVDGFINSRGVTTIKLSRTANLQDTATTALPEKSATVQIEEELGRKVPLVETLPGTYTSPNLTLEIGRKYRICLRTATQKEYVSDYVAAITTPVIDHIYWRPTRDGAAIYVDSHDEPTNTRYYRWAFEETWEFTSAFRSLVEYNVEADTVVPRKDNIYNCWASSYSSSINLVNTNSLVENKIVRHTLTTVPSNSVKLRFKYSVLAKQYAQTKEEYDYWALLKKNTEDIGSIYGPLPVQLSGNVHAVESTEEAVIGFVGVYSQEEKRLFIDRSEIPADWEPAAGLADRCIGPDTLLPRDKYLFALPNVRPIGYIRNERNYFQILAYTYSSDICVDCRKTGANVKPSFWR</sequence>
<dbReference type="RefSeq" id="WP_187318207.1">
    <property type="nucleotide sequence ID" value="NZ_JACSCY010000002.1"/>
</dbReference>
<keyword evidence="2" id="KW-1185">Reference proteome</keyword>
<reference evidence="1 2" key="1">
    <citation type="submission" date="2020-08" db="EMBL/GenBank/DDBJ databases">
        <title>Hymenobacter sp.</title>
        <authorList>
            <person name="Kim M.K."/>
        </authorList>
    </citation>
    <scope>NUCLEOTIDE SEQUENCE [LARGE SCALE GENOMIC DNA]</scope>
    <source>
        <strain evidence="1 2">BT507</strain>
    </source>
</reference>